<keyword evidence="3" id="KW-1185">Reference proteome</keyword>
<keyword evidence="1" id="KW-0732">Signal</keyword>
<dbReference type="EMBL" id="CM001441">
    <property type="protein sequence ID" value="EHQ87614.1"/>
    <property type="molecule type" value="Genomic_DNA"/>
</dbReference>
<dbReference type="PROSITE" id="PS51257">
    <property type="entry name" value="PROKAR_LIPOPROTEIN"/>
    <property type="match status" value="1"/>
</dbReference>
<organism evidence="2 3">
    <name type="scientific">Desulfosporosinus youngiae DSM 17734</name>
    <dbReference type="NCBI Taxonomy" id="768710"/>
    <lineage>
        <taxon>Bacteria</taxon>
        <taxon>Bacillati</taxon>
        <taxon>Bacillota</taxon>
        <taxon>Clostridia</taxon>
        <taxon>Eubacteriales</taxon>
        <taxon>Desulfitobacteriaceae</taxon>
        <taxon>Desulfosporosinus</taxon>
    </lineage>
</organism>
<reference evidence="2 3" key="1">
    <citation type="submission" date="2011-11" db="EMBL/GenBank/DDBJ databases">
        <title>The Noncontiguous Finished genome of Desulfosporosinus youngiae DSM 17734.</title>
        <authorList>
            <consortium name="US DOE Joint Genome Institute (JGI-PGF)"/>
            <person name="Lucas S."/>
            <person name="Han J."/>
            <person name="Lapidus A."/>
            <person name="Cheng J.-F."/>
            <person name="Goodwin L."/>
            <person name="Pitluck S."/>
            <person name="Peters L."/>
            <person name="Ovchinnikova G."/>
            <person name="Lu M."/>
            <person name="Land M.L."/>
            <person name="Hauser L."/>
            <person name="Pester M."/>
            <person name="Spring S."/>
            <person name="Ollivier B."/>
            <person name="Rattei T."/>
            <person name="Klenk H.-P."/>
            <person name="Wagner M."/>
            <person name="Loy A."/>
            <person name="Woyke T.J."/>
        </authorList>
    </citation>
    <scope>NUCLEOTIDE SEQUENCE [LARGE SCALE GENOMIC DNA]</scope>
    <source>
        <strain evidence="2 3">DSM 17734</strain>
    </source>
</reference>
<dbReference type="eggNOG" id="COG1388">
    <property type="taxonomic scope" value="Bacteria"/>
</dbReference>
<sequence>MKNIKTITVGLTLTAALLVLGGCGASTPAANDKASGADVKLSQGMGQTSVFRVKVDAATKKESYSTSTVTASAVFDQDGKVVSVLFDTLEIVPEAKKEGSTVFPGWPGGTIVSDNVKKDVANWQTKRERGDAAYGMNWSEQVDLYQEFFKGKTVAEIEAWYAKNTSDANGKPLTEEATSDADKAKFAKLSDAEKEALADVTSGASISLKDDHGDFIGALKEAYENKKDI</sequence>
<name>H5Y1K1_9FIRM</name>
<dbReference type="HOGENOM" id="CLU_1136760_0_0_9"/>
<evidence type="ECO:0000313" key="2">
    <source>
        <dbReference type="EMBL" id="EHQ87614.1"/>
    </source>
</evidence>
<dbReference type="Proteomes" id="UP000005104">
    <property type="component" value="Chromosome"/>
</dbReference>
<evidence type="ECO:0000256" key="1">
    <source>
        <dbReference type="SAM" id="SignalP"/>
    </source>
</evidence>
<dbReference type="Gene3D" id="3.90.1010.20">
    <property type="match status" value="1"/>
</dbReference>
<feature type="chain" id="PRO_5003601133" description="FMN-binding domain-containing protein" evidence="1">
    <location>
        <begin position="26"/>
        <end position="229"/>
    </location>
</feature>
<gene>
    <name evidence="2" type="ORF">DesyoDRAFT_0421</name>
</gene>
<dbReference type="AlphaFoldDB" id="H5Y1K1"/>
<proteinExistence type="predicted"/>
<evidence type="ECO:0008006" key="4">
    <source>
        <dbReference type="Google" id="ProtNLM"/>
    </source>
</evidence>
<accession>H5Y1K1</accession>
<dbReference type="RefSeq" id="WP_007778786.1">
    <property type="nucleotide sequence ID" value="NZ_CM001441.1"/>
</dbReference>
<dbReference type="STRING" id="768710.DesyoDRAFT_0421"/>
<protein>
    <recommendedName>
        <fullName evidence="4">FMN-binding domain-containing protein</fullName>
    </recommendedName>
</protein>
<feature type="signal peptide" evidence="1">
    <location>
        <begin position="1"/>
        <end position="25"/>
    </location>
</feature>
<dbReference type="OrthoDB" id="9806724at2"/>
<evidence type="ECO:0000313" key="3">
    <source>
        <dbReference type="Proteomes" id="UP000005104"/>
    </source>
</evidence>